<evidence type="ECO:0000313" key="2">
    <source>
        <dbReference type="Proteomes" id="UP000001661"/>
    </source>
</evidence>
<dbReference type="HOGENOM" id="CLU_203935_1_0_9"/>
<gene>
    <name evidence="1" type="ordered locus">Acear_1041</name>
</gene>
<dbReference type="Proteomes" id="UP000001661">
    <property type="component" value="Chromosome"/>
</dbReference>
<protein>
    <submittedName>
        <fullName evidence="1">Uncharacterized protein</fullName>
    </submittedName>
</protein>
<dbReference type="OrthoDB" id="1955035at2"/>
<dbReference type="InterPro" id="IPR054055">
    <property type="entry name" value="YpzH"/>
</dbReference>
<proteinExistence type="predicted"/>
<evidence type="ECO:0000313" key="1">
    <source>
        <dbReference type="EMBL" id="ADL12567.1"/>
    </source>
</evidence>
<sequence>MDVNLTNNILAIVTLKGDEAKVDGGYAPVFYAEDEEELEYIAMILSRLTFSMAHNLGNGVYILVKH</sequence>
<dbReference type="EMBL" id="CP002105">
    <property type="protein sequence ID" value="ADL12567.1"/>
    <property type="molecule type" value="Genomic_DNA"/>
</dbReference>
<dbReference type="RefSeq" id="WP_013278013.1">
    <property type="nucleotide sequence ID" value="NC_014378.1"/>
</dbReference>
<reference evidence="1 2" key="1">
    <citation type="journal article" date="2010" name="Stand. Genomic Sci.">
        <title>Complete genome sequence of Acetohalobium arabaticum type strain (Z-7288).</title>
        <authorList>
            <person name="Sikorski J."/>
            <person name="Lapidus A."/>
            <person name="Chertkov O."/>
            <person name="Lucas S."/>
            <person name="Copeland A."/>
            <person name="Glavina Del Rio T."/>
            <person name="Nolan M."/>
            <person name="Tice H."/>
            <person name="Cheng J.F."/>
            <person name="Han C."/>
            <person name="Brambilla E."/>
            <person name="Pitluck S."/>
            <person name="Liolios K."/>
            <person name="Ivanova N."/>
            <person name="Mavromatis K."/>
            <person name="Mikhailova N."/>
            <person name="Pati A."/>
            <person name="Bruce D."/>
            <person name="Detter C."/>
            <person name="Tapia R."/>
            <person name="Goodwin L."/>
            <person name="Chen A."/>
            <person name="Palaniappan K."/>
            <person name="Land M."/>
            <person name="Hauser L."/>
            <person name="Chang Y.J."/>
            <person name="Jeffries C.D."/>
            <person name="Rohde M."/>
            <person name="Goker M."/>
            <person name="Spring S."/>
            <person name="Woyke T."/>
            <person name="Bristow J."/>
            <person name="Eisen J.A."/>
            <person name="Markowitz V."/>
            <person name="Hugenholtz P."/>
            <person name="Kyrpides N.C."/>
            <person name="Klenk H.P."/>
        </authorList>
    </citation>
    <scope>NUCLEOTIDE SEQUENCE [LARGE SCALE GENOMIC DNA]</scope>
    <source>
        <strain evidence="2">ATCC 49924 / DSM 5501 / Z-7288</strain>
    </source>
</reference>
<keyword evidence="2" id="KW-1185">Reference proteome</keyword>
<dbReference type="AlphaFoldDB" id="D9QPX6"/>
<dbReference type="eggNOG" id="ENOG5033C12">
    <property type="taxonomic scope" value="Bacteria"/>
</dbReference>
<accession>D9QPX6</accession>
<organism evidence="1 2">
    <name type="scientific">Acetohalobium arabaticum (strain ATCC 49924 / DSM 5501 / Z-7288)</name>
    <dbReference type="NCBI Taxonomy" id="574087"/>
    <lineage>
        <taxon>Bacteria</taxon>
        <taxon>Bacillati</taxon>
        <taxon>Bacillota</taxon>
        <taxon>Clostridia</taxon>
        <taxon>Halanaerobiales</taxon>
        <taxon>Halobacteroidaceae</taxon>
        <taxon>Acetohalobium</taxon>
    </lineage>
</organism>
<name>D9QPX6_ACEAZ</name>
<dbReference type="KEGG" id="aar:Acear_1041"/>
<dbReference type="Pfam" id="PF21835">
    <property type="entry name" value="YIEGIA_cap"/>
    <property type="match status" value="1"/>
</dbReference>
<dbReference type="STRING" id="574087.Acear_1041"/>